<dbReference type="AlphaFoldDB" id="A0A1H8ST28"/>
<dbReference type="CDD" id="cd06982">
    <property type="entry name" value="cupin_BauB-like"/>
    <property type="match status" value="1"/>
</dbReference>
<evidence type="ECO:0000313" key="2">
    <source>
        <dbReference type="Proteomes" id="UP000198893"/>
    </source>
</evidence>
<evidence type="ECO:0000313" key="1">
    <source>
        <dbReference type="EMBL" id="SEO81518.1"/>
    </source>
</evidence>
<dbReference type="OrthoDB" id="9800684at2"/>
<evidence type="ECO:0008006" key="3">
    <source>
        <dbReference type="Google" id="ProtNLM"/>
    </source>
</evidence>
<dbReference type="SUPFAM" id="SSF51182">
    <property type="entry name" value="RmlC-like cupins"/>
    <property type="match status" value="1"/>
</dbReference>
<dbReference type="RefSeq" id="WP_093118558.1">
    <property type="nucleotide sequence ID" value="NZ_FODS01000013.1"/>
</dbReference>
<keyword evidence="2" id="KW-1185">Reference proteome</keyword>
<sequence>MCSNTSDTTATGTVLIENDRVRVTRWSFARKGDRTGWHRHEHDYVVVPQFDGVLEIDLPGGEHTTAELRTGEPYYRPLGVEHDVISGNDFPCAFIEVELLDRKG</sequence>
<protein>
    <recommendedName>
        <fullName evidence="3">Cupin domain-containing protein</fullName>
    </recommendedName>
</protein>
<gene>
    <name evidence="1" type="ORF">SAMN04490248_11320</name>
</gene>
<proteinExistence type="predicted"/>
<dbReference type="InterPro" id="IPR011051">
    <property type="entry name" value="RmlC_Cupin_sf"/>
</dbReference>
<dbReference type="EMBL" id="FODS01000013">
    <property type="protein sequence ID" value="SEO81518.1"/>
    <property type="molecule type" value="Genomic_DNA"/>
</dbReference>
<dbReference type="InterPro" id="IPR014710">
    <property type="entry name" value="RmlC-like_jellyroll"/>
</dbReference>
<reference evidence="1 2" key="1">
    <citation type="submission" date="2016-10" db="EMBL/GenBank/DDBJ databases">
        <authorList>
            <person name="de Groot N.N."/>
        </authorList>
    </citation>
    <scope>NUCLEOTIDE SEQUENCE [LARGE SCALE GENOMIC DNA]</scope>
    <source>
        <strain evidence="1 2">DSM 27842</strain>
    </source>
</reference>
<accession>A0A1H8ST28</accession>
<dbReference type="STRING" id="569882.SAMN04490248_11320"/>
<organism evidence="1 2">
    <name type="scientific">Salinihabitans flavidus</name>
    <dbReference type="NCBI Taxonomy" id="569882"/>
    <lineage>
        <taxon>Bacteria</taxon>
        <taxon>Pseudomonadati</taxon>
        <taxon>Pseudomonadota</taxon>
        <taxon>Alphaproteobacteria</taxon>
        <taxon>Rhodobacterales</taxon>
        <taxon>Roseobacteraceae</taxon>
        <taxon>Salinihabitans</taxon>
    </lineage>
</organism>
<dbReference type="Proteomes" id="UP000198893">
    <property type="component" value="Unassembled WGS sequence"/>
</dbReference>
<dbReference type="Gene3D" id="2.60.120.10">
    <property type="entry name" value="Jelly Rolls"/>
    <property type="match status" value="1"/>
</dbReference>
<name>A0A1H8ST28_9RHOB</name>